<feature type="transmembrane region" description="Helical" evidence="1">
    <location>
        <begin position="192"/>
        <end position="216"/>
    </location>
</feature>
<keyword evidence="4" id="KW-1185">Reference proteome</keyword>
<evidence type="ECO:0000256" key="1">
    <source>
        <dbReference type="SAM" id="Phobius"/>
    </source>
</evidence>
<dbReference type="Pfam" id="PF20152">
    <property type="entry name" value="DUF6534"/>
    <property type="match status" value="1"/>
</dbReference>
<dbReference type="EMBL" id="KZ084126">
    <property type="protein sequence ID" value="OSC99563.1"/>
    <property type="molecule type" value="Genomic_DNA"/>
</dbReference>
<dbReference type="STRING" id="1353009.A0A1Y2IG16"/>
<dbReference type="PANTHER" id="PTHR40465:SF1">
    <property type="entry name" value="DUF6534 DOMAIN-CONTAINING PROTEIN"/>
    <property type="match status" value="1"/>
</dbReference>
<feature type="transmembrane region" description="Helical" evidence="1">
    <location>
        <begin position="120"/>
        <end position="141"/>
    </location>
</feature>
<feature type="transmembrane region" description="Helical" evidence="1">
    <location>
        <begin position="81"/>
        <end position="100"/>
    </location>
</feature>
<keyword evidence="1" id="KW-1133">Transmembrane helix</keyword>
<keyword evidence="1" id="KW-0812">Transmembrane</keyword>
<name>A0A1Y2IG16_TRAC3</name>
<organism evidence="3 4">
    <name type="scientific">Trametes coccinea (strain BRFM310)</name>
    <name type="common">Pycnoporus coccineus</name>
    <dbReference type="NCBI Taxonomy" id="1353009"/>
    <lineage>
        <taxon>Eukaryota</taxon>
        <taxon>Fungi</taxon>
        <taxon>Dikarya</taxon>
        <taxon>Basidiomycota</taxon>
        <taxon>Agaricomycotina</taxon>
        <taxon>Agaricomycetes</taxon>
        <taxon>Polyporales</taxon>
        <taxon>Polyporaceae</taxon>
        <taxon>Trametes</taxon>
    </lineage>
</organism>
<dbReference type="Proteomes" id="UP000193067">
    <property type="component" value="Unassembled WGS sequence"/>
</dbReference>
<feature type="transmembrane region" description="Helical" evidence="1">
    <location>
        <begin position="228"/>
        <end position="255"/>
    </location>
</feature>
<feature type="domain" description="DUF6534" evidence="2">
    <location>
        <begin position="202"/>
        <end position="253"/>
    </location>
</feature>
<evidence type="ECO:0000259" key="2">
    <source>
        <dbReference type="Pfam" id="PF20152"/>
    </source>
</evidence>
<feature type="transmembrane region" description="Helical" evidence="1">
    <location>
        <begin position="46"/>
        <end position="69"/>
    </location>
</feature>
<protein>
    <recommendedName>
        <fullName evidence="2">DUF6534 domain-containing protein</fullName>
    </recommendedName>
</protein>
<accession>A0A1Y2IG16</accession>
<evidence type="ECO:0000313" key="3">
    <source>
        <dbReference type="EMBL" id="OSC99563.1"/>
    </source>
</evidence>
<keyword evidence="1" id="KW-0472">Membrane</keyword>
<gene>
    <name evidence="3" type="ORF">PYCCODRAFT_1415528</name>
</gene>
<dbReference type="OrthoDB" id="2732212at2759"/>
<sequence length="298" mass="33487">MMHIMRSPASSANGAFLLTTEGTMAATLASPLASRAAPSLASTSGPILLGTVFGSMLYGLVLFQTYRYYRLYPKDRIELKTLVFIIALMETIHTALWILVCYEYFIVNFFNPFSLHETRWYVQLTVPFTGLIPIVAQIFYACRLYYLRTEFKYRLIVAVTVVIMLSDLGWDLANTVLVFHAKDLTEFSRSTWLVSVSSAHLVVGDAIIAATLIYILRKSRTGFSRTDTVLDLLIIYTINSGILITVFSLSTFIFVGTPRPKQLDLRRHQHRWGQTVLQLSNGYAQLSPTPVFADDGGV</sequence>
<proteinExistence type="predicted"/>
<evidence type="ECO:0000313" key="4">
    <source>
        <dbReference type="Proteomes" id="UP000193067"/>
    </source>
</evidence>
<dbReference type="InterPro" id="IPR045339">
    <property type="entry name" value="DUF6534"/>
</dbReference>
<reference evidence="3 4" key="1">
    <citation type="journal article" date="2015" name="Biotechnol. Biofuels">
        <title>Enhanced degradation of softwood versus hardwood by the white-rot fungus Pycnoporus coccineus.</title>
        <authorList>
            <person name="Couturier M."/>
            <person name="Navarro D."/>
            <person name="Chevret D."/>
            <person name="Henrissat B."/>
            <person name="Piumi F."/>
            <person name="Ruiz-Duenas F.J."/>
            <person name="Martinez A.T."/>
            <person name="Grigoriev I.V."/>
            <person name="Riley R."/>
            <person name="Lipzen A."/>
            <person name="Berrin J.G."/>
            <person name="Master E.R."/>
            <person name="Rosso M.N."/>
        </authorList>
    </citation>
    <scope>NUCLEOTIDE SEQUENCE [LARGE SCALE GENOMIC DNA]</scope>
    <source>
        <strain evidence="3 4">BRFM310</strain>
    </source>
</reference>
<dbReference type="AlphaFoldDB" id="A0A1Y2IG16"/>
<dbReference type="PANTHER" id="PTHR40465">
    <property type="entry name" value="CHROMOSOME 1, WHOLE GENOME SHOTGUN SEQUENCE"/>
    <property type="match status" value="1"/>
</dbReference>
<feature type="transmembrane region" description="Helical" evidence="1">
    <location>
        <begin position="153"/>
        <end position="172"/>
    </location>
</feature>